<keyword evidence="1" id="KW-1133">Transmembrane helix</keyword>
<feature type="transmembrane region" description="Helical" evidence="1">
    <location>
        <begin position="144"/>
        <end position="165"/>
    </location>
</feature>
<dbReference type="Pfam" id="PF11158">
    <property type="entry name" value="DUF2938"/>
    <property type="match status" value="1"/>
</dbReference>
<evidence type="ECO:0000313" key="2">
    <source>
        <dbReference type="EMBL" id="MBM3117659.1"/>
    </source>
</evidence>
<sequence>MTDLIDVLWRIGLTGIGATACMDLWTVLRKRLFGVASLDYALVGRWVAHMRFGRFRHPAIAKASPQPCERAIGWNVHYLSGIALAALPLLLSGADWLSRPSLPVALGVGLGSVVLPFFVMQPAFGFGIAARLTANPRAARWRSVTTHLAFGFGLFIAASVVATGWPR</sequence>
<organism evidence="2 3">
    <name type="scientific">Jeongeupia naejangsanensis</name>
    <dbReference type="NCBI Taxonomy" id="613195"/>
    <lineage>
        <taxon>Bacteria</taxon>
        <taxon>Pseudomonadati</taxon>
        <taxon>Pseudomonadota</taxon>
        <taxon>Betaproteobacteria</taxon>
        <taxon>Neisseriales</taxon>
        <taxon>Chitinibacteraceae</taxon>
        <taxon>Jeongeupia</taxon>
    </lineage>
</organism>
<dbReference type="Proteomes" id="UP000809431">
    <property type="component" value="Unassembled WGS sequence"/>
</dbReference>
<feature type="transmembrane region" description="Helical" evidence="1">
    <location>
        <begin position="104"/>
        <end position="132"/>
    </location>
</feature>
<keyword evidence="1" id="KW-0812">Transmembrane</keyword>
<protein>
    <submittedName>
        <fullName evidence="2">DUF2938 family protein</fullName>
    </submittedName>
</protein>
<dbReference type="EMBL" id="JAESND010000012">
    <property type="protein sequence ID" value="MBM3117659.1"/>
    <property type="molecule type" value="Genomic_DNA"/>
</dbReference>
<keyword evidence="1" id="KW-0472">Membrane</keyword>
<gene>
    <name evidence="2" type="ORF">JMJ54_17635</name>
</gene>
<proteinExistence type="predicted"/>
<dbReference type="RefSeq" id="WP_203539871.1">
    <property type="nucleotide sequence ID" value="NZ_JAESND010000012.1"/>
</dbReference>
<comment type="caution">
    <text evidence="2">The sequence shown here is derived from an EMBL/GenBank/DDBJ whole genome shotgun (WGS) entry which is preliminary data.</text>
</comment>
<feature type="transmembrane region" description="Helical" evidence="1">
    <location>
        <begin position="71"/>
        <end position="92"/>
    </location>
</feature>
<evidence type="ECO:0000256" key="1">
    <source>
        <dbReference type="SAM" id="Phobius"/>
    </source>
</evidence>
<keyword evidence="3" id="KW-1185">Reference proteome</keyword>
<reference evidence="2 3" key="1">
    <citation type="submission" date="2021-01" db="EMBL/GenBank/DDBJ databases">
        <title>Draft Genome Sequence and Polyhydroxyalkanoate Biosynthetic Potential of Jeongeupia naejangsanensis Type Strain DSM 24253.</title>
        <authorList>
            <person name="Turrini P."/>
            <person name="Artuso I."/>
            <person name="Lugli G.A."/>
            <person name="Frangipani E."/>
            <person name="Ventura M."/>
            <person name="Visca P."/>
        </authorList>
    </citation>
    <scope>NUCLEOTIDE SEQUENCE [LARGE SCALE GENOMIC DNA]</scope>
    <source>
        <strain evidence="2 3">DSM 24253</strain>
    </source>
</reference>
<name>A0ABS2BPV3_9NEIS</name>
<accession>A0ABS2BPV3</accession>
<evidence type="ECO:0000313" key="3">
    <source>
        <dbReference type="Proteomes" id="UP000809431"/>
    </source>
</evidence>
<dbReference type="InterPro" id="IPR021329">
    <property type="entry name" value="DUF2938"/>
</dbReference>